<dbReference type="Pfam" id="PF01935">
    <property type="entry name" value="DUF87"/>
    <property type="match status" value="1"/>
</dbReference>
<evidence type="ECO:0000256" key="1">
    <source>
        <dbReference type="SAM" id="MobiDB-lite"/>
    </source>
</evidence>
<feature type="region of interest" description="Disordered" evidence="1">
    <location>
        <begin position="193"/>
        <end position="213"/>
    </location>
</feature>
<feature type="domain" description="Helicase HerA central" evidence="2">
    <location>
        <begin position="379"/>
        <end position="612"/>
    </location>
</feature>
<reference evidence="3 4" key="1">
    <citation type="submission" date="2020-08" db="EMBL/GenBank/DDBJ databases">
        <title>Genomic Encyclopedia of Type Strains, Phase IV (KMG-IV): sequencing the most valuable type-strain genomes for metagenomic binning, comparative biology and taxonomic classification.</title>
        <authorList>
            <person name="Goeker M."/>
        </authorList>
    </citation>
    <scope>NUCLEOTIDE SEQUENCE [LARGE SCALE GENOMIC DNA]</scope>
    <source>
        <strain evidence="3 4">DSM 19169</strain>
    </source>
</reference>
<comment type="caution">
    <text evidence="3">The sequence shown here is derived from an EMBL/GenBank/DDBJ whole genome shotgun (WGS) entry which is preliminary data.</text>
</comment>
<accession>A0A7W8JJC1</accession>
<dbReference type="PANTHER" id="PTHR30121">
    <property type="entry name" value="UNCHARACTERIZED PROTEIN YJGR-RELATED"/>
    <property type="match status" value="1"/>
</dbReference>
<protein>
    <submittedName>
        <fullName evidence="3">Energy-coupling factor transporter ATP-binding protein EcfA2</fullName>
    </submittedName>
</protein>
<proteinExistence type="predicted"/>
<evidence type="ECO:0000313" key="3">
    <source>
        <dbReference type="EMBL" id="MBB5356763.1"/>
    </source>
</evidence>
<evidence type="ECO:0000313" key="4">
    <source>
        <dbReference type="Proteomes" id="UP000583699"/>
    </source>
</evidence>
<dbReference type="EMBL" id="JACHEQ010000022">
    <property type="protein sequence ID" value="MBB5356763.1"/>
    <property type="molecule type" value="Genomic_DNA"/>
</dbReference>
<dbReference type="Proteomes" id="UP000583699">
    <property type="component" value="Unassembled WGS sequence"/>
</dbReference>
<keyword evidence="4" id="KW-1185">Reference proteome</keyword>
<evidence type="ECO:0000259" key="2">
    <source>
        <dbReference type="Pfam" id="PF01935"/>
    </source>
</evidence>
<dbReference type="Gene3D" id="3.40.50.300">
    <property type="entry name" value="P-loop containing nucleotide triphosphate hydrolases"/>
    <property type="match status" value="2"/>
</dbReference>
<dbReference type="SUPFAM" id="SSF52540">
    <property type="entry name" value="P-loop containing nucleoside triphosphate hydrolases"/>
    <property type="match status" value="1"/>
</dbReference>
<dbReference type="InterPro" id="IPR002789">
    <property type="entry name" value="HerA_central"/>
</dbReference>
<dbReference type="InterPro" id="IPR027417">
    <property type="entry name" value="P-loop_NTPase"/>
</dbReference>
<keyword evidence="3" id="KW-0067">ATP-binding</keyword>
<dbReference type="PANTHER" id="PTHR30121:SF11">
    <property type="entry name" value="AAA+ ATPASE DOMAIN-CONTAINING PROTEIN"/>
    <property type="match status" value="1"/>
</dbReference>
<dbReference type="RefSeq" id="WP_183244647.1">
    <property type="nucleotide sequence ID" value="NZ_JACHEQ010000022.1"/>
</dbReference>
<dbReference type="GO" id="GO:0005524">
    <property type="term" value="F:ATP binding"/>
    <property type="evidence" value="ECO:0007669"/>
    <property type="project" value="UniProtKB-KW"/>
</dbReference>
<name>A0A7W8JJC1_9BACL</name>
<keyword evidence="3" id="KW-0547">Nucleotide-binding</keyword>
<dbReference type="InterPro" id="IPR051162">
    <property type="entry name" value="T4SS_component"/>
</dbReference>
<sequence length="1033" mass="119154">MLLFMENEIMRDKYNQLLQFEPTRLTMPFRKGKNGKRIAIREILLSEQNLEKVSQALVESINELILFLQGMNEPFQFFINLDGQGKATLSFAFPYYSERESSDILQSAFTGVITEQQEKGVDNYRYYGYALGIPAQINEDSKSWIRAVLRSKLEEKFEIMILCKPLQTAEIIELTENISYEYNQFAPLRKVTRTTGEQESVQTSDSKSHNSNKGMVIVSESENISSSTSKGTSNSKDESSEFENSYITKYVDILSFHLKRLEQGATRGMWQTAIYIATDSREIFSYVNGALLTTILPESYTPSFKVIEDLTVKEFYDSGTLPDRERESNLLNGFFSRATTILTSDELAHLLLLPDEEFIGYSVRKVADFNVNVDQEKGIHIGHLYSRERKLQQCFKISEEDLTMHGLVTGITGSGKTNTILSLLENLSVPFLVIEPTKREYRHLLSRNKNVRVYTVGNENISPIRLNPFYFPKGVSLLSHIDSLKAVFMSAFSMYASMPNILEQCLYSIYKKNGWSLHHSTNVYASCHEEATPYFPTLQDLYEEIDDYVTKSGYAEEQKSNIRAALLTRLKSLMVGSKGLMLNTKECLDFDELLSYPTILELEEVADDDDKALIMGLFFIRLSQALKINNAGQIDHPLKHVTVVEEAHRLFRNEQMTNQNPETVNIRGKAVEHFCNLLSEIRSMGEGMIIVDQIPTKLAPDAIKNTNLKIVHRLVSYDDIASMCQALGLDETKEAFTISRLKKGEAIIFKAGMERASHVLIYHSKSKLTFVSDNQLKTIVEKFNPFIYEKEFIDPIAEIIMEQDNFTKNRILELIQKLYRNLMFEDIFNIKEVFNLVEKNILQIVYKSGYEINKNNEEQFLTSILVQSINQFLNNYTYFSKIKKISNKIREYLLTMTRYRHYEWSINELKLINYRRSTNLYTLLAEANERLLSDEPYMNLLNESSVLDGEAILLAQKLIEDSIYNLNFAENDKKQNVYIFYEVVKEKLKKEFLITYNSPNFKMLLKRVLLILTAKANKPHLQQMFSDLVDKGE</sequence>
<organism evidence="3 4">
    <name type="scientific">Anoxybacillus mongoliensis</name>
    <dbReference type="NCBI Taxonomy" id="452565"/>
    <lineage>
        <taxon>Bacteria</taxon>
        <taxon>Bacillati</taxon>
        <taxon>Bacillota</taxon>
        <taxon>Bacilli</taxon>
        <taxon>Bacillales</taxon>
        <taxon>Anoxybacillaceae</taxon>
        <taxon>Anoxybacillus</taxon>
    </lineage>
</organism>
<dbReference type="AlphaFoldDB" id="A0A7W8JJC1"/>
<gene>
    <name evidence="3" type="ORF">HNR43_002776</name>
</gene>